<dbReference type="EMBL" id="BMDG01000013">
    <property type="protein sequence ID" value="GGI11081.1"/>
    <property type="molecule type" value="Genomic_DNA"/>
</dbReference>
<gene>
    <name evidence="1" type="ORF">GCM10007368_34430</name>
</gene>
<proteinExistence type="predicted"/>
<dbReference type="Proteomes" id="UP000632535">
    <property type="component" value="Unassembled WGS sequence"/>
</dbReference>
<evidence type="ECO:0008006" key="3">
    <source>
        <dbReference type="Google" id="ProtNLM"/>
    </source>
</evidence>
<dbReference type="RefSeq" id="WP_188524952.1">
    <property type="nucleotide sequence ID" value="NZ_BMDG01000013.1"/>
</dbReference>
<organism evidence="1 2">
    <name type="scientific">Isoptericola cucumis</name>
    <dbReference type="NCBI Taxonomy" id="1776856"/>
    <lineage>
        <taxon>Bacteria</taxon>
        <taxon>Bacillati</taxon>
        <taxon>Actinomycetota</taxon>
        <taxon>Actinomycetes</taxon>
        <taxon>Micrococcales</taxon>
        <taxon>Promicromonosporaceae</taxon>
        <taxon>Isoptericola</taxon>
    </lineage>
</organism>
<sequence>MNETSTPGYALILPPGFVLVPAQGDVEADVRAVVQRHYEGVPLDDRTRGRVRHVERSLTAAVRSAKERGVVDVVLPLGTPWKVPVSLALAFAPARRDGGPPVGPASTIVTTRAGDARREEIGPSAGAPDLDLPGGTAGGTLRTVHHVWESPSPDVPYLVGTFTVSGDRDPELAPMVDALTELGDTIMSSLRWRDAHAEPSPAPEAVKEPA</sequence>
<comment type="caution">
    <text evidence="1">The sequence shown here is derived from an EMBL/GenBank/DDBJ whole genome shotgun (WGS) entry which is preliminary data.</text>
</comment>
<evidence type="ECO:0000313" key="1">
    <source>
        <dbReference type="EMBL" id="GGI11081.1"/>
    </source>
</evidence>
<name>A0ABQ2BCD1_9MICO</name>
<keyword evidence="2" id="KW-1185">Reference proteome</keyword>
<accession>A0ABQ2BCD1</accession>
<protein>
    <recommendedName>
        <fullName evidence="3">ESAT-6 protein secretion system EspG family protein</fullName>
    </recommendedName>
</protein>
<reference evidence="2" key="1">
    <citation type="journal article" date="2019" name="Int. J. Syst. Evol. Microbiol.">
        <title>The Global Catalogue of Microorganisms (GCM) 10K type strain sequencing project: providing services to taxonomists for standard genome sequencing and annotation.</title>
        <authorList>
            <consortium name="The Broad Institute Genomics Platform"/>
            <consortium name="The Broad Institute Genome Sequencing Center for Infectious Disease"/>
            <person name="Wu L."/>
            <person name="Ma J."/>
        </authorList>
    </citation>
    <scope>NUCLEOTIDE SEQUENCE [LARGE SCALE GENOMIC DNA]</scope>
    <source>
        <strain evidence="2">CCM 8653</strain>
    </source>
</reference>
<evidence type="ECO:0000313" key="2">
    <source>
        <dbReference type="Proteomes" id="UP000632535"/>
    </source>
</evidence>